<dbReference type="SMART" id="SM00387">
    <property type="entry name" value="HATPase_c"/>
    <property type="match status" value="1"/>
</dbReference>
<dbReference type="SUPFAM" id="SSF55874">
    <property type="entry name" value="ATPase domain of HSP90 chaperone/DNA topoisomerase II/histidine kinase"/>
    <property type="match status" value="1"/>
</dbReference>
<dbReference type="EC" id="2.7.13.3" evidence="3"/>
<accession>A0A1I5V5I6</accession>
<dbReference type="Gene3D" id="6.10.340.10">
    <property type="match status" value="1"/>
</dbReference>
<evidence type="ECO:0000259" key="12">
    <source>
        <dbReference type="PROSITE" id="PS50885"/>
    </source>
</evidence>
<proteinExistence type="predicted"/>
<dbReference type="EMBL" id="FOXW01000001">
    <property type="protein sequence ID" value="SFQ02196.1"/>
    <property type="molecule type" value="Genomic_DNA"/>
</dbReference>
<dbReference type="Proteomes" id="UP000199136">
    <property type="component" value="Unassembled WGS sequence"/>
</dbReference>
<dbReference type="InterPro" id="IPR003660">
    <property type="entry name" value="HAMP_dom"/>
</dbReference>
<evidence type="ECO:0000256" key="7">
    <source>
        <dbReference type="ARBA" id="ARBA00023012"/>
    </source>
</evidence>
<dbReference type="PRINTS" id="PR00344">
    <property type="entry name" value="BCTRLSENSOR"/>
</dbReference>
<dbReference type="PANTHER" id="PTHR43047">
    <property type="entry name" value="TWO-COMPONENT HISTIDINE PROTEIN KINASE"/>
    <property type="match status" value="1"/>
</dbReference>
<protein>
    <recommendedName>
        <fullName evidence="3">histidine kinase</fullName>
        <ecNumber evidence="3">2.7.13.3</ecNumber>
    </recommendedName>
</protein>
<dbReference type="STRING" id="82801.SAMN04488506_0344"/>
<dbReference type="Pfam" id="PF02518">
    <property type="entry name" value="HATPase_c"/>
    <property type="match status" value="1"/>
</dbReference>
<gene>
    <name evidence="13" type="ORF">SAMN04488506_0344</name>
</gene>
<evidence type="ECO:0000256" key="4">
    <source>
        <dbReference type="ARBA" id="ARBA00022553"/>
    </source>
</evidence>
<dbReference type="InterPro" id="IPR036890">
    <property type="entry name" value="HATPase_C_sf"/>
</dbReference>
<keyword evidence="4" id="KW-0597">Phosphoprotein</keyword>
<dbReference type="CDD" id="cd00082">
    <property type="entry name" value="HisKA"/>
    <property type="match status" value="1"/>
</dbReference>
<evidence type="ECO:0000256" key="8">
    <source>
        <dbReference type="ARBA" id="ARBA00023136"/>
    </source>
</evidence>
<dbReference type="SMART" id="SM00304">
    <property type="entry name" value="HAMP"/>
    <property type="match status" value="1"/>
</dbReference>
<dbReference type="FunFam" id="3.30.565.10:FF:000006">
    <property type="entry name" value="Sensor histidine kinase WalK"/>
    <property type="match status" value="1"/>
</dbReference>
<dbReference type="Pfam" id="PF00672">
    <property type="entry name" value="HAMP"/>
    <property type="match status" value="1"/>
</dbReference>
<evidence type="ECO:0000256" key="1">
    <source>
        <dbReference type="ARBA" id="ARBA00000085"/>
    </source>
</evidence>
<dbReference type="InterPro" id="IPR036097">
    <property type="entry name" value="HisK_dim/P_sf"/>
</dbReference>
<feature type="domain" description="Histidine kinase" evidence="11">
    <location>
        <begin position="253"/>
        <end position="469"/>
    </location>
</feature>
<dbReference type="CDD" id="cd06225">
    <property type="entry name" value="HAMP"/>
    <property type="match status" value="1"/>
</dbReference>
<keyword evidence="7" id="KW-0902">Two-component regulatory system</keyword>
<dbReference type="RefSeq" id="WP_341849600.1">
    <property type="nucleotide sequence ID" value="NZ_FOXW01000001.1"/>
</dbReference>
<evidence type="ECO:0000256" key="3">
    <source>
        <dbReference type="ARBA" id="ARBA00012438"/>
    </source>
</evidence>
<dbReference type="InterPro" id="IPR003594">
    <property type="entry name" value="HATPase_dom"/>
</dbReference>
<dbReference type="FunFam" id="1.10.287.130:FF:000001">
    <property type="entry name" value="Two-component sensor histidine kinase"/>
    <property type="match status" value="1"/>
</dbReference>
<dbReference type="PANTHER" id="PTHR43047:SF72">
    <property type="entry name" value="OSMOSENSING HISTIDINE PROTEIN KINASE SLN1"/>
    <property type="match status" value="1"/>
</dbReference>
<feature type="transmembrane region" description="Helical" evidence="10">
    <location>
        <begin position="166"/>
        <end position="187"/>
    </location>
</feature>
<dbReference type="InterPro" id="IPR004358">
    <property type="entry name" value="Sig_transdc_His_kin-like_C"/>
</dbReference>
<dbReference type="GO" id="GO:0005886">
    <property type="term" value="C:plasma membrane"/>
    <property type="evidence" value="ECO:0007669"/>
    <property type="project" value="TreeGrafter"/>
</dbReference>
<evidence type="ECO:0000256" key="5">
    <source>
        <dbReference type="ARBA" id="ARBA00022679"/>
    </source>
</evidence>
<reference evidence="13 14" key="1">
    <citation type="submission" date="2016-10" db="EMBL/GenBank/DDBJ databases">
        <authorList>
            <person name="de Groot N.N."/>
        </authorList>
    </citation>
    <scope>NUCLEOTIDE SEQUENCE [LARGE SCALE GENOMIC DNA]</scope>
    <source>
        <strain evidence="13 14">DSM 20581</strain>
    </source>
</reference>
<organism evidence="13 14">
    <name type="scientific">Desemzia incerta</name>
    <dbReference type="NCBI Taxonomy" id="82801"/>
    <lineage>
        <taxon>Bacteria</taxon>
        <taxon>Bacillati</taxon>
        <taxon>Bacillota</taxon>
        <taxon>Bacilli</taxon>
        <taxon>Lactobacillales</taxon>
        <taxon>Carnobacteriaceae</taxon>
        <taxon>Desemzia</taxon>
    </lineage>
</organism>
<dbReference type="InterPro" id="IPR005467">
    <property type="entry name" value="His_kinase_dom"/>
</dbReference>
<dbReference type="GO" id="GO:0000155">
    <property type="term" value="F:phosphorelay sensor kinase activity"/>
    <property type="evidence" value="ECO:0007669"/>
    <property type="project" value="InterPro"/>
</dbReference>
<keyword evidence="14" id="KW-1185">Reference proteome</keyword>
<feature type="domain" description="HAMP" evidence="12">
    <location>
        <begin position="186"/>
        <end position="238"/>
    </location>
</feature>
<dbReference type="AlphaFoldDB" id="A0A1I5V5I6"/>
<name>A0A1I5V5I6_9LACT</name>
<feature type="transmembrane region" description="Helical" evidence="10">
    <location>
        <begin position="6"/>
        <end position="29"/>
    </location>
</feature>
<evidence type="ECO:0000313" key="13">
    <source>
        <dbReference type="EMBL" id="SFQ02196.1"/>
    </source>
</evidence>
<evidence type="ECO:0000256" key="6">
    <source>
        <dbReference type="ARBA" id="ARBA00022777"/>
    </source>
</evidence>
<comment type="catalytic activity">
    <reaction evidence="1">
        <text>ATP + protein L-histidine = ADP + protein N-phospho-L-histidine.</text>
        <dbReference type="EC" id="2.7.13.3"/>
    </reaction>
</comment>
<dbReference type="Pfam" id="PF00512">
    <property type="entry name" value="HisKA"/>
    <property type="match status" value="1"/>
</dbReference>
<keyword evidence="10" id="KW-0812">Transmembrane</keyword>
<dbReference type="GO" id="GO:0009927">
    <property type="term" value="F:histidine phosphotransfer kinase activity"/>
    <property type="evidence" value="ECO:0007669"/>
    <property type="project" value="TreeGrafter"/>
</dbReference>
<keyword evidence="10" id="KW-1133">Transmembrane helix</keyword>
<dbReference type="SUPFAM" id="SSF47384">
    <property type="entry name" value="Homodimeric domain of signal transducing histidine kinase"/>
    <property type="match status" value="1"/>
</dbReference>
<dbReference type="SMART" id="SM00388">
    <property type="entry name" value="HisKA"/>
    <property type="match status" value="1"/>
</dbReference>
<dbReference type="SUPFAM" id="SSF158472">
    <property type="entry name" value="HAMP domain-like"/>
    <property type="match status" value="1"/>
</dbReference>
<dbReference type="Gene3D" id="3.30.565.10">
    <property type="entry name" value="Histidine kinase-like ATPase, C-terminal domain"/>
    <property type="match status" value="1"/>
</dbReference>
<keyword evidence="6 13" id="KW-0418">Kinase</keyword>
<keyword evidence="5" id="KW-0808">Transferase</keyword>
<evidence type="ECO:0000313" key="14">
    <source>
        <dbReference type="Proteomes" id="UP000199136"/>
    </source>
</evidence>
<evidence type="ECO:0000256" key="9">
    <source>
        <dbReference type="SAM" id="Coils"/>
    </source>
</evidence>
<sequence length="474" mass="54170">MRMKYFYQQMLAFFAVMTTLLIIMTIVFLEFTRNSTYRDTEEMLFGYAEALIDGDLDEEQLENTQFVLHNQEVVITVFDNRNEMVYPNTSIPYSSGISNQNFAQLKNGEKITLSFQDKDFFGNQLEIALVYMPFFSKSDGTFSGFIGISSPISGIEENLREMRSNLFTAFLVSALGAILMGLFFARYQVGRINRLRSATHQVAKGDFDIHLDSDDRDEIDDLANDFNSMTQSLRASQEEIERQEERRRQFMADAAHEMRTPLTTINGLLEGLEHDMIPENQKKRSVQLMRDETRRLIRLVNENLDYEKIRSNQIRLTKRTFNAHDAVRSLVEPLKGKADASNNQIQVACPEDLEVYADYDRFIQILYNLVQNAIQFTTDGVITIAAEQETEGSKFIVTDTGIGMTKEQARNIWERYYKADVSRMSTKYGESGLGLAIVQQLVQLHGGKITVESTLGEGSTFTIFFPSEQSGKSN</sequence>
<evidence type="ECO:0000256" key="10">
    <source>
        <dbReference type="SAM" id="Phobius"/>
    </source>
</evidence>
<dbReference type="InterPro" id="IPR003661">
    <property type="entry name" value="HisK_dim/P_dom"/>
</dbReference>
<dbReference type="Gene3D" id="1.10.287.130">
    <property type="match status" value="1"/>
</dbReference>
<dbReference type="PROSITE" id="PS50885">
    <property type="entry name" value="HAMP"/>
    <property type="match status" value="1"/>
</dbReference>
<keyword evidence="8 10" id="KW-0472">Membrane</keyword>
<evidence type="ECO:0000256" key="2">
    <source>
        <dbReference type="ARBA" id="ARBA00004370"/>
    </source>
</evidence>
<dbReference type="PROSITE" id="PS50109">
    <property type="entry name" value="HIS_KIN"/>
    <property type="match status" value="1"/>
</dbReference>
<feature type="coiled-coil region" evidence="9">
    <location>
        <begin position="219"/>
        <end position="253"/>
    </location>
</feature>
<evidence type="ECO:0000259" key="11">
    <source>
        <dbReference type="PROSITE" id="PS50109"/>
    </source>
</evidence>
<keyword evidence="9" id="KW-0175">Coiled coil</keyword>
<comment type="subcellular location">
    <subcellularLocation>
        <location evidence="2">Membrane</location>
    </subcellularLocation>
</comment>